<dbReference type="Proteomes" id="UP000076858">
    <property type="component" value="Unassembled WGS sequence"/>
</dbReference>
<dbReference type="CDD" id="cd00096">
    <property type="entry name" value="Ig"/>
    <property type="match status" value="1"/>
</dbReference>
<dbReference type="InterPro" id="IPR037448">
    <property type="entry name" value="Zig-8"/>
</dbReference>
<feature type="region of interest" description="Disordered" evidence="1">
    <location>
        <begin position="44"/>
        <end position="80"/>
    </location>
</feature>
<dbReference type="GO" id="GO:0050808">
    <property type="term" value="P:synapse organization"/>
    <property type="evidence" value="ECO:0007669"/>
    <property type="project" value="TreeGrafter"/>
</dbReference>
<sequence>MVWCRIMDCFVRRMILSHHPATTVMLYSGLLILSIAMVNASQSDTNWRDDKPLQQQRQLRDQSREQQHQDEEYGDDSSSAIAAEQQRIQAQEMAAYHKRLASLPLPEAQKLTQIDLKHSDSHVTAQVGHPAYLKCAVSNQGDQLVSWARRRDWHILTSGRHVFTADERFQILKPVEDHEQSLRPIPHQPNLTEWILQIQFVQQRDGGFYLCQVPTDLGLVSHQVQLEVLVPDVFILGPKDLIVDRGTTLSLVCIVENSPIPPDYVFWFHNDMLLNFQPKRDGVKVETDYGSRTHSKLEIKDANESDTGNYTCSTSSGKPYSIYVQVLAGDQAAAMSRKNSAQGHISFPGCAVGNQLTLAHLLVAVHLSLALIHIGR</sequence>
<dbReference type="STRING" id="35525.A0A0P4XVV6"/>
<dbReference type="InterPro" id="IPR013783">
    <property type="entry name" value="Ig-like_fold"/>
</dbReference>
<dbReference type="Pfam" id="PF07686">
    <property type="entry name" value="V-set"/>
    <property type="match status" value="1"/>
</dbReference>
<evidence type="ECO:0000259" key="2">
    <source>
        <dbReference type="PROSITE" id="PS50835"/>
    </source>
</evidence>
<dbReference type="FunFam" id="2.60.40.10:FF:001291">
    <property type="entry name" value="Uncharacterized protein, isoform B"/>
    <property type="match status" value="1"/>
</dbReference>
<feature type="domain" description="Ig-like" evidence="2">
    <location>
        <begin position="106"/>
        <end position="227"/>
    </location>
</feature>
<dbReference type="SMART" id="SM00409">
    <property type="entry name" value="IG"/>
    <property type="match status" value="2"/>
</dbReference>
<dbReference type="Pfam" id="PF13927">
    <property type="entry name" value="Ig_3"/>
    <property type="match status" value="1"/>
</dbReference>
<keyword evidence="5" id="KW-1185">Reference proteome</keyword>
<dbReference type="PROSITE" id="PS50835">
    <property type="entry name" value="IG_LIKE"/>
    <property type="match status" value="2"/>
</dbReference>
<dbReference type="Gene3D" id="2.60.40.10">
    <property type="entry name" value="Immunoglobulins"/>
    <property type="match status" value="2"/>
</dbReference>
<name>A0A0P4XVV6_9CRUS</name>
<dbReference type="InterPro" id="IPR013106">
    <property type="entry name" value="Ig_V-set"/>
</dbReference>
<dbReference type="PANTHER" id="PTHR23279">
    <property type="entry name" value="DEFECTIVE PROBOSCIS EXTENSION RESPONSE DPR -RELATED"/>
    <property type="match status" value="1"/>
</dbReference>
<organism evidence="3">
    <name type="scientific">Daphnia magna</name>
    <dbReference type="NCBI Taxonomy" id="35525"/>
    <lineage>
        <taxon>Eukaryota</taxon>
        <taxon>Metazoa</taxon>
        <taxon>Ecdysozoa</taxon>
        <taxon>Arthropoda</taxon>
        <taxon>Crustacea</taxon>
        <taxon>Branchiopoda</taxon>
        <taxon>Diplostraca</taxon>
        <taxon>Cladocera</taxon>
        <taxon>Anomopoda</taxon>
        <taxon>Daphniidae</taxon>
        <taxon>Daphnia</taxon>
    </lineage>
</organism>
<reference evidence="3" key="2">
    <citation type="submission" date="2015-10" db="EMBL/GenBank/DDBJ databases">
        <authorList>
            <person name="Gilbert D.G."/>
        </authorList>
    </citation>
    <scope>NUCLEOTIDE SEQUENCE</scope>
</reference>
<dbReference type="SUPFAM" id="SSF48726">
    <property type="entry name" value="Immunoglobulin"/>
    <property type="match status" value="2"/>
</dbReference>
<reference evidence="4 5" key="3">
    <citation type="submission" date="2016-03" db="EMBL/GenBank/DDBJ databases">
        <title>EvidentialGene: Evidence-directed Construction of Genes on Genomes.</title>
        <authorList>
            <person name="Gilbert D.G."/>
            <person name="Choi J.-H."/>
            <person name="Mockaitis K."/>
            <person name="Colbourne J."/>
            <person name="Pfrender M."/>
        </authorList>
    </citation>
    <scope>NUCLEOTIDE SEQUENCE [LARGE SCALE GENOMIC DNA]</scope>
    <source>
        <strain evidence="4 5">Xinb3</strain>
        <tissue evidence="4">Complete organism</tissue>
    </source>
</reference>
<evidence type="ECO:0000313" key="4">
    <source>
        <dbReference type="EMBL" id="KZS17211.1"/>
    </source>
</evidence>
<evidence type="ECO:0000313" key="3">
    <source>
        <dbReference type="EMBL" id="JAI83361.1"/>
    </source>
</evidence>
<reference evidence="3" key="1">
    <citation type="submission" date="2015-10" db="EMBL/GenBank/DDBJ databases">
        <title>Daphnia magna gene sets from two clonal populations assembled and annotated with EvidentialGene.</title>
        <authorList>
            <person name="Gilbert D."/>
            <person name="Podicheti R."/>
            <person name="Orsini L."/>
            <person name="Colbourne J."/>
            <person name="Pfrender M."/>
        </authorList>
    </citation>
    <scope>NUCLEOTIDE SEQUENCE</scope>
</reference>
<gene>
    <name evidence="4" type="ORF">APZ42_016812</name>
</gene>
<feature type="compositionally biased region" description="Basic and acidic residues" evidence="1">
    <location>
        <begin position="46"/>
        <end position="71"/>
    </location>
</feature>
<dbReference type="PANTHER" id="PTHR23279:SF45">
    <property type="entry name" value="DEFECTIVE PROBOSCIS EXTENSION RESPONSE 12, ISOFORM C"/>
    <property type="match status" value="1"/>
</dbReference>
<dbReference type="InterPro" id="IPR003598">
    <property type="entry name" value="Ig_sub2"/>
</dbReference>
<dbReference type="OrthoDB" id="10031887at2759"/>
<dbReference type="InterPro" id="IPR003599">
    <property type="entry name" value="Ig_sub"/>
</dbReference>
<dbReference type="SMART" id="SM00408">
    <property type="entry name" value="IGc2"/>
    <property type="match status" value="2"/>
</dbReference>
<feature type="domain" description="Ig-like" evidence="2">
    <location>
        <begin position="231"/>
        <end position="325"/>
    </location>
</feature>
<evidence type="ECO:0000313" key="5">
    <source>
        <dbReference type="Proteomes" id="UP000076858"/>
    </source>
</evidence>
<dbReference type="EMBL" id="LRGB01000642">
    <property type="protein sequence ID" value="KZS17211.1"/>
    <property type="molecule type" value="Genomic_DNA"/>
</dbReference>
<accession>A0A0P4XVV6</accession>
<dbReference type="InterPro" id="IPR036179">
    <property type="entry name" value="Ig-like_dom_sf"/>
</dbReference>
<dbReference type="AlphaFoldDB" id="A0A0P4XVV6"/>
<evidence type="ECO:0000256" key="1">
    <source>
        <dbReference type="SAM" id="MobiDB-lite"/>
    </source>
</evidence>
<dbReference type="GO" id="GO:0032589">
    <property type="term" value="C:neuron projection membrane"/>
    <property type="evidence" value="ECO:0007669"/>
    <property type="project" value="TreeGrafter"/>
</dbReference>
<protein>
    <submittedName>
        <fullName evidence="4">Dpr12</fullName>
    </submittedName>
    <submittedName>
        <fullName evidence="3">Junctional adhesion molecule B</fullName>
    </submittedName>
</protein>
<dbReference type="InterPro" id="IPR007110">
    <property type="entry name" value="Ig-like_dom"/>
</dbReference>
<proteinExistence type="predicted"/>
<dbReference type="EMBL" id="GDIP01240040">
    <property type="protein sequence ID" value="JAI83361.1"/>
    <property type="molecule type" value="Transcribed_RNA"/>
</dbReference>